<dbReference type="Proteomes" id="UP000187185">
    <property type="component" value="Chromosome"/>
</dbReference>
<feature type="compositionally biased region" description="Polar residues" evidence="4">
    <location>
        <begin position="1916"/>
        <end position="1930"/>
    </location>
</feature>
<dbReference type="GO" id="GO:0016798">
    <property type="term" value="F:hydrolase activity, acting on glycosyl bonds"/>
    <property type="evidence" value="ECO:0007669"/>
    <property type="project" value="UniProtKB-KW"/>
</dbReference>
<dbReference type="NCBIfam" id="NF012211">
    <property type="entry name" value="tand_rpt_95"/>
    <property type="match status" value="2"/>
</dbReference>
<dbReference type="Gene3D" id="2.60.40.60">
    <property type="entry name" value="Cadherins"/>
    <property type="match status" value="1"/>
</dbReference>
<feature type="compositionally biased region" description="Acidic residues" evidence="4">
    <location>
        <begin position="370"/>
        <end position="380"/>
    </location>
</feature>
<evidence type="ECO:0000313" key="7">
    <source>
        <dbReference type="Proteomes" id="UP000187185"/>
    </source>
</evidence>
<proteinExistence type="predicted"/>
<feature type="region of interest" description="Disordered" evidence="4">
    <location>
        <begin position="1539"/>
        <end position="1562"/>
    </location>
</feature>
<feature type="region of interest" description="Disordered" evidence="4">
    <location>
        <begin position="362"/>
        <end position="406"/>
    </location>
</feature>
<dbReference type="SUPFAM" id="SSF49265">
    <property type="entry name" value="Fibronectin type III"/>
    <property type="match status" value="2"/>
</dbReference>
<dbReference type="PRINTS" id="PR00014">
    <property type="entry name" value="FNTYPEIII"/>
</dbReference>
<feature type="domain" description="Fibronectin type-III" evidence="5">
    <location>
        <begin position="1558"/>
        <end position="1651"/>
    </location>
</feature>
<dbReference type="CDD" id="cd00063">
    <property type="entry name" value="FN3"/>
    <property type="match status" value="3"/>
</dbReference>
<sequence length="2035" mass="211728">MKSFAWLRARPRALASAAVVTAVALTVGYFAYAYEGKPTTEVDLNDGGVWVTKQSSLLVGHFNHSSRVLDGGLRTGSADYDLLQSGSRVLVVDGTASSISAIDPARVIMSDSADIAPGSEIAMGSGTVAVLEPSGSLWASPFTAVSGIGAEGSEPVADVGENAQVAVGVDGTVYAVSAEDGALRSYGPGDEGATVEKSSRTLEGVAKDHELSITVVGTIAFVLDHDTNTLYGSDGSRVEVPADAVLQEPSGTADAVTLATPTALVRVPLGGGDPVTTDAGGAKGTAAQPVYVAGCAYGAWSGSGRYVRDCPGEADDVVQEVPGIEPTSILRFRVNRDVVVLNDVFGGAAWMASDSMQRVDNWQDITPPEGEGEEEEETTEETVQTTLPERTDQNTPPVAQDDEYGIRPGRTTVLPVLDNDTDADGDVLVAAVSQVPGFGTVEPIHNGAALQITTPDDATGSTSFRYTVQDGRGGEATASVTLSVHPFDVNSAPVQKRTTPITVESGGTASYNVLPDWIDPDGDDIFLLDVVADGGDEADFTSDGQITYRAIGGVQGRKDVPIVVSDGTDRGAGVARYDIRPLGTTVPITNADHVVTRAGRSVTVAPLTNDTSSGSEQLRLTRVDEVPGATITPDFADKTFTFTAAAPGTYYAQYLVSAGPNSVPGLVRVDVLPESNEDLPPVAVRDVALLPSGGEVLVNVLSNDTDPAGGILVVQSVTVDSGTGVAAAVLGHETIRITDLASIDQQVRVGYTISNGSQSADGEIVVIPVPAPARLRPPVANDDQVVVRVGDTVTIPVLENDYHPNGDTIHVEPDLVPPLIDAADGEAFVSEDTVRFRAGDEPKTVYATYQAVDSTGQHDAAYVTIQILPRNDEANSAPRPRDLTARTLSASRVEIPVPLDGIDEDGDSVELVGIADAPKKGRIAETTSNSFTYEAYDDAIGSDTFTYRVRDRLGKEGTATIQVGIAPAASTNQAPYAVRDAVVMRPGREVALPVLANDTDPDGDEVGFAPDDAVTVPDGVPGLKAKTSGKYLLITSPDEEMNTSVQYAITDERGLRATTSVQITVDEDVPLERPIARDDRVRAEDVQDDGTADVAVLDNDDDPDGTKSALTVTLGAGGDGARVLRDGTVRVTLGETAQLITYTVTDEDDQSASAFIRVPALSELPPSLISTNAVEVKSGETIELPLKDYVRAAGGKDVVITEAAKVTAAHANGDQLFTDQRTLVYTSADRYFGTDALTFEVTDGDGPDDPAGRKATLTIPITVLPPDNQSPTMVGASMNVAPGEEASALDLAALATDPDPEDQGNLTFELKGSTPQGLTADVDGTTLRVSAAANTAKGTRALLTVTADDGETEPAEATISVEVTASTRQLASANDDVIEQSDQGSTESVAVLANDVNPFPDKPLTLDSAVLETGQAQVTLKGDRVEVTSNKTYVGTVVVRYRVMDATEDADRAVEGRIRITVQGRPDAPGKPVVSSVQSRTVVLSWTPPIDNGSPITGYTVTSTTGGYMKQCASTTCTLDGLTNNVEYNFTVIATNKVGASDPSVPSETARPDVRPDTPAPPTLAFGDRSLKVAWTTPRTEGSPVETYTLEISPAPPSGIVQKTGVGATNTVWEGLENGVAYQVRVRAHNRAPEPSDFSPWSATMVPAAPPVAPNSPTTTLLDPVGSQAQIEVNWNQPANNGDAISGYQLRVKQGSTVVKTVPVPAGQTSQAVVVDTSTTNYTFDVRAQNKAGWGEYSPTSAPRRGVTAPGAPTGVAASEGNNQVGVTWIAGAANGAASSEIQYQYSVDGGTWRGDWASGGSGGSGTIAGSQVANNGTYTVRVRAVSTVDGSQFASTASNTSNAVAPYGPIGNPSASASGGDRAISYSWSSPGRNGRDISTEVYVDGALISRDASGSYSKGYGYSATGTIEVRTSAAGQTTTVSRSATTQPKPPPRVWVTRGAAAPQSCVNGCYYFVVNWQNMDAGPRGVDCYNGALGGGGAGDGFNNYRATIDFTGNGSAQLECRLGADGYDVWVDIIGWGGGVDTEKTWWPRG</sequence>
<evidence type="ECO:0000259" key="5">
    <source>
        <dbReference type="PROSITE" id="PS50853"/>
    </source>
</evidence>
<feature type="compositionally biased region" description="Polar residues" evidence="4">
    <location>
        <begin position="383"/>
        <end position="397"/>
    </location>
</feature>
<dbReference type="OrthoDB" id="5241356at2"/>
<dbReference type="Gene3D" id="2.60.40.10">
    <property type="entry name" value="Immunoglobulins"/>
    <property type="match status" value="4"/>
</dbReference>
<gene>
    <name evidence="6" type="ORF">BOH66_15470</name>
</gene>
<dbReference type="PANTHER" id="PTHR13817:SF73">
    <property type="entry name" value="FIBRONECTIN TYPE-III DOMAIN-CONTAINING PROTEIN"/>
    <property type="match status" value="1"/>
</dbReference>
<evidence type="ECO:0000256" key="1">
    <source>
        <dbReference type="ARBA" id="ARBA00022737"/>
    </source>
</evidence>
<feature type="domain" description="Fibronectin type-III" evidence="5">
    <location>
        <begin position="1468"/>
        <end position="1557"/>
    </location>
</feature>
<organism evidence="6 7">
    <name type="scientific">Microbacterium aurum</name>
    <dbReference type="NCBI Taxonomy" id="36805"/>
    <lineage>
        <taxon>Bacteria</taxon>
        <taxon>Bacillati</taxon>
        <taxon>Actinomycetota</taxon>
        <taxon>Actinomycetes</taxon>
        <taxon>Micrococcales</taxon>
        <taxon>Microbacteriaceae</taxon>
        <taxon>Microbacterium</taxon>
    </lineage>
</organism>
<feature type="region of interest" description="Disordered" evidence="4">
    <location>
        <begin position="1916"/>
        <end position="1935"/>
    </location>
</feature>
<keyword evidence="3" id="KW-0119">Carbohydrate metabolism</keyword>
<keyword evidence="7" id="KW-1185">Reference proteome</keyword>
<dbReference type="RefSeq" id="WP_076691843.1">
    <property type="nucleotide sequence ID" value="NZ_CP018762.1"/>
</dbReference>
<dbReference type="InterPro" id="IPR003961">
    <property type="entry name" value="FN3_dom"/>
</dbReference>
<keyword evidence="1" id="KW-0677">Repeat</keyword>
<reference evidence="6 7" key="1">
    <citation type="submission" date="2016-12" db="EMBL/GenBank/DDBJ databases">
        <title>Complete genome sequence of Microbacterium aurum KACC 15219.</title>
        <authorList>
            <person name="Jung Y."/>
            <person name="Shin J.-H."/>
            <person name="Lee Y.-J."/>
            <person name="Yi H."/>
            <person name="Bahn Y.-S."/>
            <person name="Kim J.F."/>
            <person name="Lee D.-W."/>
        </authorList>
    </citation>
    <scope>NUCLEOTIDE SEQUENCE [LARGE SCALE GENOMIC DNA]</scope>
    <source>
        <strain evidence="6 7">KACC 15219</strain>
    </source>
</reference>
<dbReference type="Pfam" id="PF17963">
    <property type="entry name" value="Big_9"/>
    <property type="match status" value="7"/>
</dbReference>
<evidence type="ECO:0000313" key="6">
    <source>
        <dbReference type="EMBL" id="APZ35477.1"/>
    </source>
</evidence>
<evidence type="ECO:0000256" key="2">
    <source>
        <dbReference type="ARBA" id="ARBA00023295"/>
    </source>
</evidence>
<dbReference type="EMBL" id="CP018762">
    <property type="protein sequence ID" value="APZ35477.1"/>
    <property type="molecule type" value="Genomic_DNA"/>
</dbReference>
<dbReference type="Pfam" id="PF00041">
    <property type="entry name" value="fn3"/>
    <property type="match status" value="3"/>
</dbReference>
<dbReference type="Gene3D" id="2.60.40.2810">
    <property type="match status" value="1"/>
</dbReference>
<dbReference type="InterPro" id="IPR050964">
    <property type="entry name" value="Striated_Muscle_Regulatory"/>
</dbReference>
<protein>
    <recommendedName>
        <fullName evidence="5">Fibronectin type-III domain-containing protein</fullName>
    </recommendedName>
</protein>
<dbReference type="PROSITE" id="PS50853">
    <property type="entry name" value="FN3"/>
    <property type="match status" value="3"/>
</dbReference>
<dbReference type="SMART" id="SM00060">
    <property type="entry name" value="FN3"/>
    <property type="match status" value="4"/>
</dbReference>
<keyword evidence="2" id="KW-0378">Hydrolase</keyword>
<feature type="domain" description="Fibronectin type-III" evidence="5">
    <location>
        <begin position="1653"/>
        <end position="1751"/>
    </location>
</feature>
<dbReference type="InterPro" id="IPR036116">
    <property type="entry name" value="FN3_sf"/>
</dbReference>
<dbReference type="InterPro" id="IPR013783">
    <property type="entry name" value="Ig-like_fold"/>
</dbReference>
<evidence type="ECO:0000256" key="3">
    <source>
        <dbReference type="ARBA" id="ARBA00023326"/>
    </source>
</evidence>
<dbReference type="STRING" id="36805.BOH66_15470"/>
<keyword evidence="3" id="KW-0624">Polysaccharide degradation</keyword>
<keyword evidence="2" id="KW-0326">Glycosidase</keyword>
<dbReference type="Gene3D" id="2.60.40.3440">
    <property type="match status" value="1"/>
</dbReference>
<name>A0A1P8UBI0_9MICO</name>
<dbReference type="GO" id="GO:0000272">
    <property type="term" value="P:polysaccharide catabolic process"/>
    <property type="evidence" value="ECO:0007669"/>
    <property type="project" value="UniProtKB-KW"/>
</dbReference>
<dbReference type="PANTHER" id="PTHR13817">
    <property type="entry name" value="TITIN"/>
    <property type="match status" value="1"/>
</dbReference>
<accession>A0A1P8UBI0</accession>
<evidence type="ECO:0000256" key="4">
    <source>
        <dbReference type="SAM" id="MobiDB-lite"/>
    </source>
</evidence>
<dbReference type="KEGG" id="maur:BOH66_15470"/>